<keyword evidence="4" id="KW-1185">Reference proteome</keyword>
<dbReference type="GO" id="GO:0120147">
    <property type="term" value="F:formylglycine-generating oxidase activity"/>
    <property type="evidence" value="ECO:0007669"/>
    <property type="project" value="TreeGrafter"/>
</dbReference>
<dbReference type="Proteomes" id="UP000010988">
    <property type="component" value="Unassembled WGS sequence"/>
</dbReference>
<reference evidence="3 4" key="1">
    <citation type="submission" date="2012-12" db="EMBL/GenBank/DDBJ databases">
        <title>Whole genome shotgun sequence of Gordonia aichiensis NBRC 108223.</title>
        <authorList>
            <person name="Isaki-Nakamura S."/>
            <person name="Hosoyama A."/>
            <person name="Tsuchikane K."/>
            <person name="Ando Y."/>
            <person name="Baba S."/>
            <person name="Ohji S."/>
            <person name="Hamada M."/>
            <person name="Tamura T."/>
            <person name="Yamazoe A."/>
            <person name="Yamazaki S."/>
            <person name="Fujita N."/>
        </authorList>
    </citation>
    <scope>NUCLEOTIDE SEQUENCE [LARGE SCALE GENOMIC DNA]</scope>
    <source>
        <strain evidence="3 4">NBRC 108223</strain>
    </source>
</reference>
<dbReference type="eggNOG" id="COG1262">
    <property type="taxonomic scope" value="Bacteria"/>
</dbReference>
<dbReference type="STRING" id="1220583.GOACH_22_00020"/>
<proteinExistence type="predicted"/>
<dbReference type="InterPro" id="IPR016187">
    <property type="entry name" value="CTDL_fold"/>
</dbReference>
<feature type="region of interest" description="Disordered" evidence="1">
    <location>
        <begin position="303"/>
        <end position="328"/>
    </location>
</feature>
<dbReference type="Gene3D" id="3.90.1580.10">
    <property type="entry name" value="paralog of FGE (formylglycine-generating enzyme)"/>
    <property type="match status" value="1"/>
</dbReference>
<dbReference type="SUPFAM" id="SSF56436">
    <property type="entry name" value="C-type lectin-like"/>
    <property type="match status" value="1"/>
</dbReference>
<dbReference type="PANTHER" id="PTHR23150">
    <property type="entry name" value="SULFATASE MODIFYING FACTOR 1, 2"/>
    <property type="match status" value="1"/>
</dbReference>
<feature type="compositionally biased region" description="Polar residues" evidence="1">
    <location>
        <begin position="306"/>
        <end position="315"/>
    </location>
</feature>
<dbReference type="Pfam" id="PF03781">
    <property type="entry name" value="FGE-sulfatase"/>
    <property type="match status" value="1"/>
</dbReference>
<dbReference type="InterPro" id="IPR005532">
    <property type="entry name" value="SUMF_dom"/>
</dbReference>
<dbReference type="InterPro" id="IPR051043">
    <property type="entry name" value="Sulfatase_Mod_Factor_Kinase"/>
</dbReference>
<evidence type="ECO:0000313" key="3">
    <source>
        <dbReference type="EMBL" id="GAC50205.1"/>
    </source>
</evidence>
<dbReference type="InterPro" id="IPR042095">
    <property type="entry name" value="SUMF_sf"/>
</dbReference>
<accession>L7KMV8</accession>
<dbReference type="EMBL" id="BANR01000022">
    <property type="protein sequence ID" value="GAC50205.1"/>
    <property type="molecule type" value="Genomic_DNA"/>
</dbReference>
<evidence type="ECO:0000256" key="1">
    <source>
        <dbReference type="SAM" id="MobiDB-lite"/>
    </source>
</evidence>
<feature type="domain" description="Sulfatase-modifying factor enzyme-like" evidence="2">
    <location>
        <begin position="30"/>
        <end position="322"/>
    </location>
</feature>
<dbReference type="PANTHER" id="PTHR23150:SF19">
    <property type="entry name" value="FORMYLGLYCINE-GENERATING ENZYME"/>
    <property type="match status" value="1"/>
</dbReference>
<dbReference type="AlphaFoldDB" id="L7KMV8"/>
<protein>
    <recommendedName>
        <fullName evidence="2">Sulfatase-modifying factor enzyme-like domain-containing protein</fullName>
    </recommendedName>
</protein>
<gene>
    <name evidence="3" type="ORF">GOACH_22_00020</name>
</gene>
<evidence type="ECO:0000313" key="4">
    <source>
        <dbReference type="Proteomes" id="UP000010988"/>
    </source>
</evidence>
<dbReference type="OrthoDB" id="9768004at2"/>
<evidence type="ECO:0000259" key="2">
    <source>
        <dbReference type="Pfam" id="PF03781"/>
    </source>
</evidence>
<comment type="caution">
    <text evidence="3">The sequence shown here is derived from an EMBL/GenBank/DDBJ whole genome shotgun (WGS) entry which is preliminary data.</text>
</comment>
<organism evidence="3 4">
    <name type="scientific">Gordonia aichiensis NBRC 108223</name>
    <dbReference type="NCBI Taxonomy" id="1220583"/>
    <lineage>
        <taxon>Bacteria</taxon>
        <taxon>Bacillati</taxon>
        <taxon>Actinomycetota</taxon>
        <taxon>Actinomycetes</taxon>
        <taxon>Mycobacteriales</taxon>
        <taxon>Gordoniaceae</taxon>
        <taxon>Gordonia</taxon>
    </lineage>
</organism>
<sequence length="328" mass="35646">MAVIESVHRRGRTAANHAGTIDGVSTAAPLTELVELAGGRFSMGSDRFYPEERPHHERRVDAFAIERHPVTNAQYAAFVAATGYVTIAELPIDPADFPGADPALLVPGALVFTPTSGPVDLTDWRHWWRWQPGASWRHPLGPETDLVGYEDHPVTQIAYADAVAYAEWAGRRLPTEAEWEYAARGGIGGAHEYAWGDELHPDGAILANTWIGDFPYASDGWGGTSRVASYPPNGFGLVDMIGNVWERTSDVFTPRHVPPDLATVSPDGRTNLLAPTASPHVSRVTKGGSHLCSPHYCRRYRPAARSPQSDDSATSHLGFRCAADPSEH</sequence>
<name>L7KMV8_9ACTN</name>